<dbReference type="PANTHER" id="PTHR43528">
    <property type="entry name" value="ALPHA-KETOGLUTARATE PERMEASE"/>
    <property type="match status" value="1"/>
</dbReference>
<evidence type="ECO:0000256" key="4">
    <source>
        <dbReference type="ARBA" id="ARBA00022692"/>
    </source>
</evidence>
<keyword evidence="6 8" id="KW-1133">Transmembrane helix</keyword>
<evidence type="ECO:0000256" key="2">
    <source>
        <dbReference type="ARBA" id="ARBA00022448"/>
    </source>
</evidence>
<evidence type="ECO:0000313" key="11">
    <source>
        <dbReference type="Proteomes" id="UP001327219"/>
    </source>
</evidence>
<dbReference type="InterPro" id="IPR011701">
    <property type="entry name" value="MFS"/>
</dbReference>
<evidence type="ECO:0000259" key="9">
    <source>
        <dbReference type="PROSITE" id="PS50850"/>
    </source>
</evidence>
<accession>A0ABZ0ULZ4</accession>
<comment type="subcellular location">
    <subcellularLocation>
        <location evidence="1">Cell inner membrane</location>
        <topology evidence="1">Multi-pass membrane protein</topology>
    </subcellularLocation>
</comment>
<feature type="transmembrane region" description="Helical" evidence="8">
    <location>
        <begin position="389"/>
        <end position="406"/>
    </location>
</feature>
<dbReference type="EMBL" id="CP110820">
    <property type="protein sequence ID" value="WPX96271.1"/>
    <property type="molecule type" value="Genomic_DNA"/>
</dbReference>
<evidence type="ECO:0000256" key="1">
    <source>
        <dbReference type="ARBA" id="ARBA00004429"/>
    </source>
</evidence>
<feature type="domain" description="Major facilitator superfamily (MFS) profile" evidence="9">
    <location>
        <begin position="9"/>
        <end position="415"/>
    </location>
</feature>
<evidence type="ECO:0000256" key="7">
    <source>
        <dbReference type="ARBA" id="ARBA00023136"/>
    </source>
</evidence>
<feature type="transmembrane region" description="Helical" evidence="8">
    <location>
        <begin position="359"/>
        <end position="383"/>
    </location>
</feature>
<reference evidence="10 11" key="1">
    <citation type="submission" date="2022-11" db="EMBL/GenBank/DDBJ databases">
        <title>Host association and intracellularity evolved multiple times independently in the Rickettsiales.</title>
        <authorList>
            <person name="Castelli M."/>
            <person name="Nardi T."/>
            <person name="Gammuto L."/>
            <person name="Bellinzona G."/>
            <person name="Sabaneyeva E."/>
            <person name="Potekhin A."/>
            <person name="Serra V."/>
            <person name="Petroni G."/>
            <person name="Sassera D."/>
        </authorList>
    </citation>
    <scope>NUCLEOTIDE SEQUENCE [LARGE SCALE GENOMIC DNA]</scope>
    <source>
        <strain evidence="10 11">NDG2</strain>
    </source>
</reference>
<dbReference type="InterPro" id="IPR051084">
    <property type="entry name" value="H+-coupled_symporters"/>
</dbReference>
<dbReference type="PANTHER" id="PTHR43528:SF7">
    <property type="entry name" value="MFS TRANSPORTER"/>
    <property type="match status" value="1"/>
</dbReference>
<feature type="transmembrane region" description="Helical" evidence="8">
    <location>
        <begin position="49"/>
        <end position="69"/>
    </location>
</feature>
<keyword evidence="4 8" id="KW-0812">Transmembrane</keyword>
<keyword evidence="5" id="KW-0769">Symport</keyword>
<feature type="transmembrane region" description="Helical" evidence="8">
    <location>
        <begin position="232"/>
        <end position="253"/>
    </location>
</feature>
<gene>
    <name evidence="10" type="ORF">Bandiella_00380</name>
</gene>
<feature type="transmembrane region" description="Helical" evidence="8">
    <location>
        <begin position="81"/>
        <end position="99"/>
    </location>
</feature>
<dbReference type="Gene3D" id="1.20.1250.20">
    <property type="entry name" value="MFS general substrate transporter like domains"/>
    <property type="match status" value="2"/>
</dbReference>
<dbReference type="InterPro" id="IPR020846">
    <property type="entry name" value="MFS_dom"/>
</dbReference>
<keyword evidence="7 8" id="KW-0472">Membrane</keyword>
<organism evidence="10 11">
    <name type="scientific">Candidatus Bandiella euplotis</name>
    <dbReference type="NCBI Taxonomy" id="1664265"/>
    <lineage>
        <taxon>Bacteria</taxon>
        <taxon>Pseudomonadati</taxon>
        <taxon>Pseudomonadota</taxon>
        <taxon>Alphaproteobacteria</taxon>
        <taxon>Rickettsiales</taxon>
        <taxon>Candidatus Midichloriaceae</taxon>
        <taxon>Candidatus Bandiella</taxon>
    </lineage>
</organism>
<sequence length="418" mass="46186">MRMSNKYKIALTSLMGNVIEYFGFTLFAVFSKEIGQSFFPKLDDFVQTLSVFIIFGTGFLSRPLGALFFGHFGDKIGRKKSLSYTILGMSVITFLIAVIPGYQMLAALAPVLLVVLRLCQGFFVGGEGPGAALYILEHSKVENRGMIGGVVIASIITGSFLATLVGILINQLGVVGSFSWRIPFFIASCFGLIELYLRFSLPETDDFIIVQKKNKIQKIPIKTVLKSYWREMMLIASLGGVTTAISYIIMAYFTPYFEKQLNIPHIAALQYSLYSIFLFISFLVLMGKVSVRFGARNFTIAFAYAIIFLLIPAFLAINSDNKMLFLIGISLIPLLSAGLCAPAYPYAIKKFSTEVRYSGVGVSYTLGIAIFGGFAPAICSYLMRTTELSYSPAFYIILLALVYLAFEHILGESKPNEI</sequence>
<proteinExistence type="predicted"/>
<feature type="transmembrane region" description="Helical" evidence="8">
    <location>
        <begin position="298"/>
        <end position="317"/>
    </location>
</feature>
<dbReference type="Pfam" id="PF07690">
    <property type="entry name" value="MFS_1"/>
    <property type="match status" value="1"/>
</dbReference>
<name>A0ABZ0ULZ4_9RICK</name>
<evidence type="ECO:0000256" key="3">
    <source>
        <dbReference type="ARBA" id="ARBA00022475"/>
    </source>
</evidence>
<keyword evidence="2" id="KW-0813">Transport</keyword>
<feature type="transmembrane region" description="Helical" evidence="8">
    <location>
        <begin position="105"/>
        <end position="125"/>
    </location>
</feature>
<feature type="transmembrane region" description="Helical" evidence="8">
    <location>
        <begin position="146"/>
        <end position="172"/>
    </location>
</feature>
<protein>
    <submittedName>
        <fullName evidence="10">MFS transporter</fullName>
    </submittedName>
</protein>
<dbReference type="InterPro" id="IPR036259">
    <property type="entry name" value="MFS_trans_sf"/>
</dbReference>
<keyword evidence="11" id="KW-1185">Reference proteome</keyword>
<evidence type="ECO:0000313" key="10">
    <source>
        <dbReference type="EMBL" id="WPX96271.1"/>
    </source>
</evidence>
<dbReference type="PROSITE" id="PS50850">
    <property type="entry name" value="MFS"/>
    <property type="match status" value="1"/>
</dbReference>
<dbReference type="SUPFAM" id="SSF103473">
    <property type="entry name" value="MFS general substrate transporter"/>
    <property type="match status" value="1"/>
</dbReference>
<keyword evidence="3" id="KW-1003">Cell membrane</keyword>
<feature type="transmembrane region" description="Helical" evidence="8">
    <location>
        <begin position="178"/>
        <end position="197"/>
    </location>
</feature>
<feature type="transmembrane region" description="Helical" evidence="8">
    <location>
        <begin position="323"/>
        <end position="347"/>
    </location>
</feature>
<feature type="transmembrane region" description="Helical" evidence="8">
    <location>
        <begin position="265"/>
        <end position="286"/>
    </location>
</feature>
<evidence type="ECO:0000256" key="5">
    <source>
        <dbReference type="ARBA" id="ARBA00022847"/>
    </source>
</evidence>
<dbReference type="Proteomes" id="UP001327219">
    <property type="component" value="Chromosome"/>
</dbReference>
<evidence type="ECO:0000256" key="6">
    <source>
        <dbReference type="ARBA" id="ARBA00022989"/>
    </source>
</evidence>
<evidence type="ECO:0000256" key="8">
    <source>
        <dbReference type="SAM" id="Phobius"/>
    </source>
</evidence>
<feature type="transmembrane region" description="Helical" evidence="8">
    <location>
        <begin position="9"/>
        <end position="29"/>
    </location>
</feature>